<evidence type="ECO:0000313" key="10">
    <source>
        <dbReference type="EMBL" id="KAK7678429.1"/>
    </source>
</evidence>
<keyword evidence="3" id="KW-0645">Protease</keyword>
<keyword evidence="5" id="KW-0378">Hydrolase</keyword>
<dbReference type="EC" id="3.4.19.12" evidence="2"/>
<dbReference type="PANTHER" id="PTHR13367:SF33">
    <property type="entry name" value="P-LOOP CONTAINING NUCLEOSIDE TRIPHOSPHATE HYDROLASE PROTEIN"/>
    <property type="match status" value="1"/>
</dbReference>
<evidence type="ECO:0000256" key="4">
    <source>
        <dbReference type="ARBA" id="ARBA00022786"/>
    </source>
</evidence>
<reference evidence="10 11" key="1">
    <citation type="submission" date="2022-09" db="EMBL/GenBank/DDBJ databases">
        <authorList>
            <person name="Palmer J.M."/>
        </authorList>
    </citation>
    <scope>NUCLEOTIDE SEQUENCE [LARGE SCALE GENOMIC DNA]</scope>
    <source>
        <strain evidence="10 11">DSM 7382</strain>
    </source>
</reference>
<evidence type="ECO:0000256" key="1">
    <source>
        <dbReference type="ARBA" id="ARBA00000707"/>
    </source>
</evidence>
<evidence type="ECO:0000259" key="9">
    <source>
        <dbReference type="Pfam" id="PF20255"/>
    </source>
</evidence>
<feature type="domain" description="DUF3645" evidence="8">
    <location>
        <begin position="2378"/>
        <end position="2410"/>
    </location>
</feature>
<evidence type="ECO:0000256" key="6">
    <source>
        <dbReference type="ARBA" id="ARBA00022807"/>
    </source>
</evidence>
<dbReference type="EMBL" id="JASBNA010000071">
    <property type="protein sequence ID" value="KAK7678429.1"/>
    <property type="molecule type" value="Genomic_DNA"/>
</dbReference>
<dbReference type="Pfam" id="PF20255">
    <property type="entry name" value="DUF6606"/>
    <property type="match status" value="1"/>
</dbReference>
<dbReference type="Proteomes" id="UP001385951">
    <property type="component" value="Unassembled WGS sequence"/>
</dbReference>
<dbReference type="GO" id="GO:0006508">
    <property type="term" value="P:proteolysis"/>
    <property type="evidence" value="ECO:0007669"/>
    <property type="project" value="UniProtKB-KW"/>
</dbReference>
<dbReference type="Pfam" id="PF12359">
    <property type="entry name" value="DUF3645"/>
    <property type="match status" value="1"/>
</dbReference>
<comment type="catalytic activity">
    <reaction evidence="1">
        <text>Thiol-dependent hydrolysis of ester, thioester, amide, peptide and isopeptide bonds formed by the C-terminal Gly of ubiquitin (a 76-residue protein attached to proteins as an intracellular targeting signal).</text>
        <dbReference type="EC" id="3.4.19.12"/>
    </reaction>
</comment>
<evidence type="ECO:0000259" key="8">
    <source>
        <dbReference type="Pfam" id="PF12359"/>
    </source>
</evidence>
<dbReference type="GO" id="GO:0004843">
    <property type="term" value="F:cysteine-type deubiquitinase activity"/>
    <property type="evidence" value="ECO:0007669"/>
    <property type="project" value="UniProtKB-EC"/>
</dbReference>
<protein>
    <recommendedName>
        <fullName evidence="2">ubiquitinyl hydrolase 1</fullName>
        <ecNumber evidence="2">3.4.19.12</ecNumber>
    </recommendedName>
</protein>
<sequence>MDGPRRCSTDMGTDIRTFIGLIEHIFLPPELPQAAPSEHEEQNINILMSQATLEFAQEYVSNLSIEKGEQWVPVIDMLRQLLRTSQIPLSKQTLYGDLRGMKQNSLLALHIRAQNACVVVRRLATEVVFEVFEVSLKNEPVMSTTGKLECSYPGHAVAIPTSTFADHCFLSELSSFLTQMDVDLIDDVTPKTRKAGTKVPETRDSIDSRYISHLLIAILGGLGRTVDVRRVRKRIADDVLWLDAAKPWRRAPLWLIIRVVLQTTLKHHDEYKSFMIFLRARLMSKAIEHGISSDMLFTMRAKVARGFYKLCETPTPAFVDTIVASTVKNAGQLLQDRWETIQREQAISPPWDPSSWNLDSATKLTLPKSYDYIMQALQRKQDTPTNTFVPDNPRRLGKTSDFSHYRNEGLTKDFADHGLIALHDFEESIHAYIDSWVRVNTDSPDACETLASCFEQYQKVALTDYASNPEDGSIVVLTLMEIWVALDKITITRFPLLPQYVPDIPCTFLHPLLLRHSRFLDRAEMIEHYIASRHQGAEYSSVFSDTLTGQSISTRYFQQSHTLQELKLNMETQARTERESRLARLKDLNKEYTQLMSQSSALDHEYKQLLDKHQRRYTKHKAKSCSKCKLEKQARQLSITVHEWPLPSDRLQAERVVFELACPIEFSIWRNVTFNMLCTIGTNNANVDPADAKRDLPSSDLFQWMSQPSYKRITLSSTTKQFTRSHYRPVNIPAKESAVLLNHGSHWRLYDRDSGTWAANRFDKTSVASYGTYCISCDSPYAYLQHTLSSTCHTANEALAEQVKCPSELTLHEHIAYGTLRSGGRTQWLNVMRECASNALSFEREEVHQLLAQAVCQLGPRSSADSTSTREWHEVLADSDFLLLLLDILQTSLMGVEANWRQVVTIKTIVIIVSRVLASQLSGTEVSNRSYEILRKARLITYRWALELEKVIEARTEPQEIRDYSQRILVVAATCRITYDVDSRHYPGVFDTDADLHVYIHSAFIIHQHTPTSSDHVSADVQRVLSRDHRLRHRLQDFVAKRIPNTNQGLDNAVRAIWVSFRRNINVRWMPVHASSTRWWTTHAANGATIHCNIFDGQFLVNGKPLGRLPKSYTSHETYQRIFGDQILDVIPFALSPMDFSSRRSLHGNQLSFAFSEDQLLVRASRKGTDDEIEILEVIPHTILANDLPFPLTRHYVHWLNLTTKVIEFRPLNNVWCSNDENLHLSIDSRQLTQGRYSATKVVDIHSSLFSMISTRLQPLEEAQHMVITYDPNSELRRVCADFPRSHLTFFVNKDQQLESGNTRGYIVDDHQAAGTLFGLTNQLILRKRLSHSEHTAEARLIVIPFGKVVSKCTDHHVSVHVNTTSLTSVEYHIYTVDDMLGCLASESGMKSWFYMLYLHAVTSHCLPDPLLNRTGTEEALLGLRSARSFSLIEIKFDFLEQLAKIATLSPRRVFYPSHLQSMQSTYWDPSLPPLSQHNAFTILVSRVFAHVKTLQVFHGYTFDDSFNPLSSSQHLTIRAINRCLSYYCRDFSDIIEAGCCDASYNNFVNSLSTHRDALTASYEVAKSSSSDLKIFSCFPSPIWDELMCWSQSRTITRYPSDQKLDTIQTFSYHRAWLAGDLESRWLEIYNLCRTTEPTHIKWRYQVVFTFSAMAYANPSMQKAAFMFMALIASHATRKLDPLSDIYTLCDGFKPSRPTLRGFLEPGIRRLEDTPSFELCQEKSEAPGNFAKRRDHHRSCETEKALACMVNHFIDQWPQVNLREPGADVKCWVDVGAGIQKVADYFSSCRRNAQLRDYFKSLEVVLSSRNLAPSQSAEVDTTALADFLYQISSARMDEDRVPPPSPPTLCHLLMSPLPVLLSSFPTHPFGSQLQIPTKLETILTKLAGRHHQSSAVCNLYANDLRRSCQVLEEDGGQRTESIELTPLLRYQDLSARDCVSLLTEIREATAPSTLHGHILYEAGQWPIICSRTLLQQLNIHVRSSIIYSGWPELLVYFAERFLEHQRSRRLLDHYLYGRTDEFVNERKNDRFDREEALRNPDWLLVQIAGNFLIRHVQAEIASDMIAPPSGKNTSLQLNMGEGKSSVIVPIVAATLANRKQLVRVIVLKSLSRQMFELLVQRLSHLCDRRVYYVPFSRHLHIGEEEMRLLQGLYKQCMDCGGILVVQPEHILSLKLMAVDRIISEPTSDSGGLSNILQETQAWLTQNSRDILDESDEILHVRYQLIYTIGHQETLQNYSDRWGTIQWVLHLVHRHALELRPQHPAELEVDERMGDFPIIRILSSSLSRKLSCLLADDAFSNRIPTLSLAFIPSSIQVIARRFLVESDIVISDYDMLKSYFEETGNWSNILLLRGLLSGGSGIIHYALSERRWKVDYGHDLRRSRLAVPYRAKDVPSLRSEFGHPDVALTLTCLTYYYGGLTAPQLRQCFNLLYRLDNPALAYWWWVQHGHDIPETLQRLSGVNIDDSDQFYNLLVPLFKNNSATADFFLYQVVFPQEAKTFPHKLTTTGWDLVEESGPLTTGFSGTNDNRFLMPTSITQYSRPEQESTNARVLSYLLQPENNTYFCIGSLHQPEQTLAAQEFLERLTIEYPDVRVLLDVGAQMIQLSNEALALCWLSLRSDVPAAVFFNEEDELTVVTKQQPQKTEPLHSSSFKQRLDECIVYLDDAHTRGTDLKLPRDARAVVTLGPKVTKDRLVQGCMRMRKLGHGQSLVFCAPPQIDRHIREIGNLSPNDIPEVSDIIKWSILETLLEIDRYIPQWAQQGVDHDRRQKSYVIYSASSDVEALREAWRQRESKTLEELYGMDVSALHEVEHPAFQLPTIRDRLDSFGITSLSQTKFGEEQEREVSQEVVQEREVERPPGIKPEKPDLHKDVKRFVLTGRFNTQSKCFIPVAELLPSSPAQRTLRWTWSAGLYVTRDFTRTVVSSGSQRLLDFMRPVNWVISGTLADKSTIFVIPSPHEVNELLPDIRKSLHTRLHIFNPRVTEWMRSFSDLSGYALSGAKQLSYSQPSLEIQSQLNLISGQLYLDNLEMYHKAEGLLGIRRLDVGDSIRIKCDGPVLECFKHLVSSRRKGMGYRETHVGKMLHLRPLDSSDF</sequence>
<evidence type="ECO:0000259" key="7">
    <source>
        <dbReference type="Pfam" id="PF12340"/>
    </source>
</evidence>
<keyword evidence="11" id="KW-1185">Reference proteome</keyword>
<evidence type="ECO:0000313" key="11">
    <source>
        <dbReference type="Proteomes" id="UP001385951"/>
    </source>
</evidence>
<dbReference type="InterPro" id="IPR051346">
    <property type="entry name" value="OTU_Deubiquitinase"/>
</dbReference>
<dbReference type="InterPro" id="IPR046541">
    <property type="entry name" value="DUF6606"/>
</dbReference>
<evidence type="ECO:0000256" key="3">
    <source>
        <dbReference type="ARBA" id="ARBA00022670"/>
    </source>
</evidence>
<keyword evidence="6" id="KW-0788">Thiol protease</keyword>
<proteinExistence type="predicted"/>
<feature type="domain" description="DUF3638" evidence="7">
    <location>
        <begin position="2036"/>
        <end position="2258"/>
    </location>
</feature>
<evidence type="ECO:0000256" key="2">
    <source>
        <dbReference type="ARBA" id="ARBA00012759"/>
    </source>
</evidence>
<feature type="domain" description="DUF6606" evidence="9">
    <location>
        <begin position="21"/>
        <end position="283"/>
    </location>
</feature>
<evidence type="ECO:0000256" key="5">
    <source>
        <dbReference type="ARBA" id="ARBA00022801"/>
    </source>
</evidence>
<dbReference type="InterPro" id="IPR022099">
    <property type="entry name" value="DUF3638"/>
</dbReference>
<keyword evidence="4" id="KW-0833">Ubl conjugation pathway</keyword>
<dbReference type="PANTHER" id="PTHR13367">
    <property type="entry name" value="UBIQUITIN THIOESTERASE"/>
    <property type="match status" value="1"/>
</dbReference>
<name>A0AAW0FJS7_9APHY</name>
<dbReference type="InterPro" id="IPR022105">
    <property type="entry name" value="DUF3645"/>
</dbReference>
<gene>
    <name evidence="10" type="ORF">QCA50_018489</name>
</gene>
<comment type="caution">
    <text evidence="10">The sequence shown here is derived from an EMBL/GenBank/DDBJ whole genome shotgun (WGS) entry which is preliminary data.</text>
</comment>
<dbReference type="Pfam" id="PF12340">
    <property type="entry name" value="DUF3638"/>
    <property type="match status" value="1"/>
</dbReference>
<accession>A0AAW0FJS7</accession>
<organism evidence="10 11">
    <name type="scientific">Cerrena zonata</name>
    <dbReference type="NCBI Taxonomy" id="2478898"/>
    <lineage>
        <taxon>Eukaryota</taxon>
        <taxon>Fungi</taxon>
        <taxon>Dikarya</taxon>
        <taxon>Basidiomycota</taxon>
        <taxon>Agaricomycotina</taxon>
        <taxon>Agaricomycetes</taxon>
        <taxon>Polyporales</taxon>
        <taxon>Cerrenaceae</taxon>
        <taxon>Cerrena</taxon>
    </lineage>
</organism>